<dbReference type="EMBL" id="MEXV01000023">
    <property type="protein sequence ID" value="OGD12213.1"/>
    <property type="molecule type" value="Genomic_DNA"/>
</dbReference>
<name>A0A1F5A0U5_9BACT</name>
<accession>A0A1F5A0U5</accession>
<evidence type="ECO:0000256" key="2">
    <source>
        <dbReference type="PIRSR" id="PIRSR613078-2"/>
    </source>
</evidence>
<dbReference type="GO" id="GO:0005737">
    <property type="term" value="C:cytoplasm"/>
    <property type="evidence" value="ECO:0007669"/>
    <property type="project" value="TreeGrafter"/>
</dbReference>
<sequence length="209" mass="24171">MKRLDKRPSLYLIRHCSTCDSEEKRYSGRETPLNSKGINETNKLAKEFVRIGIERIYSSPYKRALETAKIIQNSCRCSLEIIDNLREIDHGLWTGYTVEEVKKIWKKEFDMRGKFPKIIPSPGGETLEHLQKRTLEALKEIIASNYQGKTLIVAHGGNIHTLWMFLLNVDLNDFWDFSKINKIECASIYLLENAKGLLLKRNSVSLVKI</sequence>
<feature type="active site" description="Proton donor/acceptor" evidence="1">
    <location>
        <position position="87"/>
    </location>
</feature>
<evidence type="ECO:0000313" key="4">
    <source>
        <dbReference type="Proteomes" id="UP000178579"/>
    </source>
</evidence>
<organism evidence="3 4">
    <name type="scientific">Candidatus Amesbacteria bacterium RIFOXYD1_FULL_47_9</name>
    <dbReference type="NCBI Taxonomy" id="1797267"/>
    <lineage>
        <taxon>Bacteria</taxon>
        <taxon>Candidatus Amesiibacteriota</taxon>
    </lineage>
</organism>
<dbReference type="Gene3D" id="3.40.50.1240">
    <property type="entry name" value="Phosphoglycerate mutase-like"/>
    <property type="match status" value="1"/>
</dbReference>
<evidence type="ECO:0000313" key="3">
    <source>
        <dbReference type="EMBL" id="OGD12213.1"/>
    </source>
</evidence>
<dbReference type="Proteomes" id="UP000178579">
    <property type="component" value="Unassembled WGS sequence"/>
</dbReference>
<proteinExistence type="predicted"/>
<protein>
    <recommendedName>
        <fullName evidence="5">Phosphoglycerate mutase</fullName>
    </recommendedName>
</protein>
<dbReference type="InterPro" id="IPR013078">
    <property type="entry name" value="His_Pase_superF_clade-1"/>
</dbReference>
<comment type="caution">
    <text evidence="3">The sequence shown here is derived from an EMBL/GenBank/DDBJ whole genome shotgun (WGS) entry which is preliminary data.</text>
</comment>
<dbReference type="PANTHER" id="PTHR48100">
    <property type="entry name" value="BROAD-SPECIFICITY PHOSPHATASE YOR283W-RELATED"/>
    <property type="match status" value="1"/>
</dbReference>
<dbReference type="AlphaFoldDB" id="A0A1F5A0U5"/>
<dbReference type="SMART" id="SM00855">
    <property type="entry name" value="PGAM"/>
    <property type="match status" value="1"/>
</dbReference>
<dbReference type="SUPFAM" id="SSF53254">
    <property type="entry name" value="Phosphoglycerate mutase-like"/>
    <property type="match status" value="1"/>
</dbReference>
<dbReference type="PANTHER" id="PTHR48100:SF1">
    <property type="entry name" value="HISTIDINE PHOSPHATASE FAMILY PROTEIN-RELATED"/>
    <property type="match status" value="1"/>
</dbReference>
<dbReference type="CDD" id="cd07067">
    <property type="entry name" value="HP_PGM_like"/>
    <property type="match status" value="1"/>
</dbReference>
<dbReference type="Pfam" id="PF00300">
    <property type="entry name" value="His_Phos_1"/>
    <property type="match status" value="1"/>
</dbReference>
<feature type="active site" description="Tele-phosphohistidine intermediate" evidence="1">
    <location>
        <position position="15"/>
    </location>
</feature>
<evidence type="ECO:0008006" key="5">
    <source>
        <dbReference type="Google" id="ProtNLM"/>
    </source>
</evidence>
<dbReference type="InterPro" id="IPR029033">
    <property type="entry name" value="His_PPase_superfam"/>
</dbReference>
<dbReference type="InterPro" id="IPR050275">
    <property type="entry name" value="PGM_Phosphatase"/>
</dbReference>
<evidence type="ECO:0000256" key="1">
    <source>
        <dbReference type="PIRSR" id="PIRSR613078-1"/>
    </source>
</evidence>
<feature type="binding site" evidence="2">
    <location>
        <position position="63"/>
    </location>
    <ligand>
        <name>substrate</name>
    </ligand>
</feature>
<reference evidence="3 4" key="1">
    <citation type="journal article" date="2016" name="Nat. Commun.">
        <title>Thousands of microbial genomes shed light on interconnected biogeochemical processes in an aquifer system.</title>
        <authorList>
            <person name="Anantharaman K."/>
            <person name="Brown C.T."/>
            <person name="Hug L.A."/>
            <person name="Sharon I."/>
            <person name="Castelle C.J."/>
            <person name="Probst A.J."/>
            <person name="Thomas B.C."/>
            <person name="Singh A."/>
            <person name="Wilkins M.J."/>
            <person name="Karaoz U."/>
            <person name="Brodie E.L."/>
            <person name="Williams K.H."/>
            <person name="Hubbard S.S."/>
            <person name="Banfield J.F."/>
        </authorList>
    </citation>
    <scope>NUCLEOTIDE SEQUENCE [LARGE SCALE GENOMIC DNA]</scope>
</reference>
<gene>
    <name evidence="3" type="ORF">A2576_04965</name>
</gene>
<dbReference type="GO" id="GO:0016791">
    <property type="term" value="F:phosphatase activity"/>
    <property type="evidence" value="ECO:0007669"/>
    <property type="project" value="TreeGrafter"/>
</dbReference>